<evidence type="ECO:0000256" key="2">
    <source>
        <dbReference type="SAM" id="Phobius"/>
    </source>
</evidence>
<keyword evidence="2" id="KW-0472">Membrane</keyword>
<organism evidence="3 4">
    <name type="scientific">Bdellovibrio reynosensis</name>
    <dbReference type="NCBI Taxonomy" id="2835041"/>
    <lineage>
        <taxon>Bacteria</taxon>
        <taxon>Pseudomonadati</taxon>
        <taxon>Bdellovibrionota</taxon>
        <taxon>Bdellovibrionia</taxon>
        <taxon>Bdellovibrionales</taxon>
        <taxon>Pseudobdellovibrionaceae</taxon>
        <taxon>Bdellovibrio</taxon>
    </lineage>
</organism>
<evidence type="ECO:0000256" key="1">
    <source>
        <dbReference type="SAM" id="MobiDB-lite"/>
    </source>
</evidence>
<reference evidence="3" key="1">
    <citation type="submission" date="2022-03" db="EMBL/GenBank/DDBJ databases">
        <title>Genome Identification and Characterization of new species Bdellovibrio reynosense LBG001 sp. nov. from a Mexico soil sample.</title>
        <authorList>
            <person name="Camilli A."/>
            <person name="Ajao Y."/>
            <person name="Guo X."/>
        </authorList>
    </citation>
    <scope>NUCLEOTIDE SEQUENCE</scope>
    <source>
        <strain evidence="3">LBG001</strain>
    </source>
</reference>
<proteinExistence type="predicted"/>
<keyword evidence="2" id="KW-0812">Transmembrane</keyword>
<evidence type="ECO:0008006" key="5">
    <source>
        <dbReference type="Google" id="ProtNLM"/>
    </source>
</evidence>
<evidence type="ECO:0000313" key="3">
    <source>
        <dbReference type="EMBL" id="UOF02338.1"/>
    </source>
</evidence>
<keyword evidence="2" id="KW-1133">Transmembrane helix</keyword>
<feature type="transmembrane region" description="Helical" evidence="2">
    <location>
        <begin position="44"/>
        <end position="65"/>
    </location>
</feature>
<keyword evidence="4" id="KW-1185">Reference proteome</keyword>
<sequence length="234" mass="26255">MNFDDLKDRFISDARNTWDRIQDSSVYNQLRDRYENMTPVMQKVTIAGVIAVVAFSILSIPYGAFSTSQDLVGEFESKRMTIRELLKVSRESSDVPQIPQAPPLEMIRSNIDNQLRAANLLPEQIKGTEVQDSDSKVIPQNLTEGAVQVSLAKLNLRQVLDLGYQFQSINPSVKLKDLAITANREDSRYFDVVYKLVSLAVPAAPEVAPEPPSSRGSLRDRLKKRNQESEGGEE</sequence>
<accession>A0ABY4CFL9</accession>
<dbReference type="Proteomes" id="UP000830116">
    <property type="component" value="Chromosome"/>
</dbReference>
<feature type="compositionally biased region" description="Basic and acidic residues" evidence="1">
    <location>
        <begin position="217"/>
        <end position="228"/>
    </location>
</feature>
<gene>
    <name evidence="3" type="ORF">MNR06_05155</name>
</gene>
<feature type="region of interest" description="Disordered" evidence="1">
    <location>
        <begin position="204"/>
        <end position="234"/>
    </location>
</feature>
<dbReference type="EMBL" id="CP093442">
    <property type="protein sequence ID" value="UOF02338.1"/>
    <property type="molecule type" value="Genomic_DNA"/>
</dbReference>
<dbReference type="RefSeq" id="WP_243539552.1">
    <property type="nucleotide sequence ID" value="NZ_CP093442.1"/>
</dbReference>
<evidence type="ECO:0000313" key="4">
    <source>
        <dbReference type="Proteomes" id="UP000830116"/>
    </source>
</evidence>
<name>A0ABY4CFL9_9BACT</name>
<protein>
    <recommendedName>
        <fullName evidence="5">General secretion pathway protein GspM</fullName>
    </recommendedName>
</protein>